<feature type="active site" evidence="6">
    <location>
        <position position="1133"/>
    </location>
</feature>
<dbReference type="Gramene" id="ORUFI03G15880.1">
    <property type="protein sequence ID" value="ORUFI03G15880.1"/>
    <property type="gene ID" value="ORUFI03G15880"/>
</dbReference>
<sequence length="1467" mass="156746">MTKQPIQPRKLALWIVSLLAALDVSRCNAAATVRMQITHVDAGCGLAGRELMQRMALRSRARAARLLSGSASAPVSPGAYDNGVPTTEYLVHLAIGTPPQPVQLTLDTGSDLVWVWTQCCKPCVSCFDQPLPYFDTSRSSTNALLPCESTQCKLDPTVTVCVKLNQTVQTCAYYTSYGDNSVTIGLLEADKFTFVAGTSLPGVTFGCGLNNTGVFNSNETGIAGFGRGPLSLPSQLKVGNFSHCFTTITGAIPSTVLLDLPADLFSNGQGAVQTTPLIQYAKNEANPTLYYLSLKGITVGSTRLPVPESAFALTNGTGGTIIDSGTSITSLPPQVYQVVRDEFAAQIKLPVVPGNATGHYTCFSAPSQAKPDVPKLVLHFEGATMDLPRENYVFEVPDDAGNSIICLAINKGDETTIIGNFQQQNMHVLYDLQNNMLSFVAAHIFHIQIDVNESRHQFECGKCYNDLHCETEGVQSPVVAAAAACSPPVAAPCVWRCAARPAQRGGSRAGIPGGFRRRLAHFLGVLAAPDHRHAAAARAADARHRQRRSDLIWTKCLPCRACFDQALPYFDRSTSSTLLLTSCDSTLCQGLLVASCGNTKFWPNQTCVYTYYYNDKSVTTGLIEVDKFTGVFTSNETGIAGFGRGPLSLPSQLKVGNFSHCFTAVNGLKQSTVLLDLPADLYKNGRGAVQSTPLIQNSANPTFYYLSLKGITVGSTRLPVPESAFALTNGTGGTIIDSGTSITSLPPQVYQVVRDEFAAQIKLPVVPGNATGPYTCFSAPSQAKPDVPKLVLHFEGATMDLPRENYVFEVPDDAGNSMICLAINELGDERTTIGNFQQQNMHVLYDLQNKHRAGGRWGEVGKGGRRRAVRWHGDMGEGATRRRRAGNGGRRDVKTTLGEMTRGTGGALRGSPALGDDDGLGASRCRTRWEAVLACASRRSASISGCRCSTTALTRPSAPPTSARRRRSGARRRPEAQQGRSSTATCDCSGDPERGKGASSSGDPTASPYPSPRPCRGGVLGRRVVRPATQPVEMQNLAFVIVTLLAALAISRCNAAATVRMQLTHADAGRGLAARELMQRMALRSKARAARRLSSSASAPVSPGTYDNGVPTTEYLVHLAIGTPPQPVQLTLDTGSDLIWTQCQPCPACFDQALPYFDPSTSSTLSLTSCDSTLCQGLPVASCGSPKFWPNQTCVYTYSYGDKSVTTGFLEVDKFTFVGAGASVPGVAFGCGLFNNGVFKSNETGIAGFGRGPLSLPSQLKVGNFSHCFTAVNGLKPSTVLLDLPADLYKSGRGAVQSTPLIQNPANPTFYYLSLKGITVGSTRLPVPESEFALKNGTGGTIIDSGTAMTSLPTRVYRLVRDAFAAQVKLPVVSGNTTDPYFCLSAPLRAKPYVPKLVLHFEGATMDLPRENYVFEVEDAGSSILCLAIIEGGEVTTIGNFQQQNMHVLYDLQNSKLSFVPAQCDKL</sequence>
<dbReference type="InterPro" id="IPR033121">
    <property type="entry name" value="PEPTIDASE_A1"/>
</dbReference>
<evidence type="ECO:0000259" key="10">
    <source>
        <dbReference type="PROSITE" id="PS51767"/>
    </source>
</evidence>
<feature type="region of interest" description="Disordered" evidence="8">
    <location>
        <begin position="950"/>
        <end position="1018"/>
    </location>
</feature>
<dbReference type="STRING" id="4529.A0A0E0NU99"/>
<dbReference type="OMA" id="YCLPSGN"/>
<reference evidence="11" key="2">
    <citation type="submission" date="2015-06" db="UniProtKB">
        <authorList>
            <consortium name="EnsemblPlants"/>
        </authorList>
    </citation>
    <scope>IDENTIFICATION</scope>
</reference>
<dbReference type="InterPro" id="IPR051708">
    <property type="entry name" value="Plant_Aspart_Prot_A1"/>
</dbReference>
<keyword evidence="3 7" id="KW-0064">Aspartyl protease</keyword>
<dbReference type="PRINTS" id="PR00792">
    <property type="entry name" value="PEPSIN"/>
</dbReference>
<dbReference type="SUPFAM" id="SSF50630">
    <property type="entry name" value="Acid proteases"/>
    <property type="match status" value="3"/>
</dbReference>
<evidence type="ECO:0000256" key="1">
    <source>
        <dbReference type="ARBA" id="ARBA00007447"/>
    </source>
</evidence>
<dbReference type="Pfam" id="PF14543">
    <property type="entry name" value="TAXi_N"/>
    <property type="match status" value="3"/>
</dbReference>
<evidence type="ECO:0000256" key="9">
    <source>
        <dbReference type="SAM" id="SignalP"/>
    </source>
</evidence>
<evidence type="ECO:0000313" key="11">
    <source>
        <dbReference type="EnsemblPlants" id="ORUFI03G15880.1"/>
    </source>
</evidence>
<keyword evidence="4 7" id="KW-0378">Hydrolase</keyword>
<dbReference type="GO" id="GO:0006508">
    <property type="term" value="P:proteolysis"/>
    <property type="evidence" value="ECO:0007669"/>
    <property type="project" value="UniProtKB-KW"/>
</dbReference>
<dbReference type="eggNOG" id="KOG1339">
    <property type="taxonomic scope" value="Eukaryota"/>
</dbReference>
<dbReference type="FunFam" id="2.40.70.10:FF:000029">
    <property type="entry name" value="Aspartyl protease family protein"/>
    <property type="match status" value="3"/>
</dbReference>
<dbReference type="PROSITE" id="PS00141">
    <property type="entry name" value="ASP_PROTEASE"/>
    <property type="match status" value="2"/>
</dbReference>
<evidence type="ECO:0000256" key="7">
    <source>
        <dbReference type="RuleBase" id="RU000454"/>
    </source>
</evidence>
<dbReference type="MEROPS" id="A01.040"/>
<dbReference type="GO" id="GO:0005576">
    <property type="term" value="C:extracellular region"/>
    <property type="evidence" value="ECO:0007669"/>
    <property type="project" value="TreeGrafter"/>
</dbReference>
<evidence type="ECO:0000256" key="8">
    <source>
        <dbReference type="SAM" id="MobiDB-lite"/>
    </source>
</evidence>
<feature type="signal peptide" evidence="9">
    <location>
        <begin position="1"/>
        <end position="29"/>
    </location>
</feature>
<accession>A0A0E0NU99</accession>
<dbReference type="GO" id="GO:0004190">
    <property type="term" value="F:aspartic-type endopeptidase activity"/>
    <property type="evidence" value="ECO:0007669"/>
    <property type="project" value="UniProtKB-KW"/>
</dbReference>
<comment type="similarity">
    <text evidence="1 7">Belongs to the peptidase A1 family.</text>
</comment>
<protein>
    <recommendedName>
        <fullName evidence="10">Peptidase A1 domain-containing protein</fullName>
    </recommendedName>
</protein>
<dbReference type="PANTHER" id="PTHR47967:SF31">
    <property type="entry name" value="ASPARTYL PROTEASE FAMILY PROTEIN"/>
    <property type="match status" value="1"/>
</dbReference>
<dbReference type="HOGENOM" id="CLU_244001_0_0_1"/>
<dbReference type="InterPro" id="IPR034161">
    <property type="entry name" value="Pepsin-like_plant"/>
</dbReference>
<evidence type="ECO:0000256" key="3">
    <source>
        <dbReference type="ARBA" id="ARBA00022750"/>
    </source>
</evidence>
<keyword evidence="2 7" id="KW-0645">Protease</keyword>
<dbReference type="InterPro" id="IPR001461">
    <property type="entry name" value="Aspartic_peptidase_A1"/>
</dbReference>
<dbReference type="EnsemblPlants" id="ORUFI03G15880.1">
    <property type="protein sequence ID" value="ORUFI03G15880.1"/>
    <property type="gene ID" value="ORUFI03G15880"/>
</dbReference>
<dbReference type="InterPro" id="IPR032861">
    <property type="entry name" value="TAXi_N"/>
</dbReference>
<reference evidence="12" key="1">
    <citation type="submission" date="2013-06" db="EMBL/GenBank/DDBJ databases">
        <authorList>
            <person name="Zhao Q."/>
        </authorList>
    </citation>
    <scope>NUCLEOTIDE SEQUENCE</scope>
    <source>
        <strain evidence="12">cv. W1943</strain>
    </source>
</reference>
<dbReference type="PROSITE" id="PS51767">
    <property type="entry name" value="PEPTIDASE_A1"/>
    <property type="match status" value="3"/>
</dbReference>
<name>A0A0E0NU99_ORYRU</name>
<proteinExistence type="inferred from homology"/>
<dbReference type="Proteomes" id="UP000008022">
    <property type="component" value="Unassembled WGS sequence"/>
</dbReference>
<keyword evidence="5" id="KW-0325">Glycoprotein</keyword>
<dbReference type="InterPro" id="IPR001969">
    <property type="entry name" value="Aspartic_peptidase_AS"/>
</dbReference>
<feature type="domain" description="Peptidase A1" evidence="10">
    <location>
        <begin position="528"/>
        <end position="856"/>
    </location>
</feature>
<dbReference type="Gene3D" id="2.40.70.10">
    <property type="entry name" value="Acid Proteases"/>
    <property type="match status" value="6"/>
</dbReference>
<dbReference type="FunFam" id="2.40.70.10:FF:000064">
    <property type="entry name" value="Eukaryotic aspartyl protease family protein"/>
    <property type="match status" value="1"/>
</dbReference>
<organism evidence="11 12">
    <name type="scientific">Oryza rufipogon</name>
    <name type="common">Brownbeard rice</name>
    <name type="synonym">Asian wild rice</name>
    <dbReference type="NCBI Taxonomy" id="4529"/>
    <lineage>
        <taxon>Eukaryota</taxon>
        <taxon>Viridiplantae</taxon>
        <taxon>Streptophyta</taxon>
        <taxon>Embryophyta</taxon>
        <taxon>Tracheophyta</taxon>
        <taxon>Spermatophyta</taxon>
        <taxon>Magnoliopsida</taxon>
        <taxon>Liliopsida</taxon>
        <taxon>Poales</taxon>
        <taxon>Poaceae</taxon>
        <taxon>BOP clade</taxon>
        <taxon>Oryzoideae</taxon>
        <taxon>Oryzeae</taxon>
        <taxon>Oryzinae</taxon>
        <taxon>Oryza</taxon>
    </lineage>
</organism>
<evidence type="ECO:0000313" key="12">
    <source>
        <dbReference type="Proteomes" id="UP000008022"/>
    </source>
</evidence>
<keyword evidence="12" id="KW-1185">Reference proteome</keyword>
<evidence type="ECO:0000256" key="2">
    <source>
        <dbReference type="ARBA" id="ARBA00022670"/>
    </source>
</evidence>
<dbReference type="PANTHER" id="PTHR47967">
    <property type="entry name" value="OS07G0603500 PROTEIN-RELATED"/>
    <property type="match status" value="1"/>
</dbReference>
<feature type="chain" id="PRO_5002369326" description="Peptidase A1 domain-containing protein" evidence="9">
    <location>
        <begin position="30"/>
        <end position="1467"/>
    </location>
</feature>
<dbReference type="Pfam" id="PF14541">
    <property type="entry name" value="TAXi_C"/>
    <property type="match status" value="3"/>
</dbReference>
<feature type="region of interest" description="Disordered" evidence="8">
    <location>
        <begin position="877"/>
        <end position="917"/>
    </location>
</feature>
<keyword evidence="9" id="KW-0732">Signal</keyword>
<dbReference type="InterPro" id="IPR021109">
    <property type="entry name" value="Peptidase_aspartic_dom_sf"/>
</dbReference>
<evidence type="ECO:0000256" key="6">
    <source>
        <dbReference type="PIRSR" id="PIRSR601461-1"/>
    </source>
</evidence>
<evidence type="ECO:0000256" key="5">
    <source>
        <dbReference type="ARBA" id="ARBA00023180"/>
    </source>
</evidence>
<feature type="active site" evidence="6">
    <location>
        <position position="1344"/>
    </location>
</feature>
<evidence type="ECO:0000256" key="4">
    <source>
        <dbReference type="ARBA" id="ARBA00022801"/>
    </source>
</evidence>
<feature type="domain" description="Peptidase A1" evidence="10">
    <location>
        <begin position="89"/>
        <end position="440"/>
    </location>
</feature>
<feature type="domain" description="Peptidase A1" evidence="10">
    <location>
        <begin position="1115"/>
        <end position="1460"/>
    </location>
</feature>
<dbReference type="CDD" id="cd05476">
    <property type="entry name" value="pepsin_A_like_plant"/>
    <property type="match status" value="3"/>
</dbReference>
<dbReference type="InterPro" id="IPR032799">
    <property type="entry name" value="TAXi_C"/>
</dbReference>